<reference evidence="9 10" key="1">
    <citation type="submission" date="2020-02" db="EMBL/GenBank/DDBJ databases">
        <authorList>
            <person name="Hogendoorn C."/>
        </authorList>
    </citation>
    <scope>NUCLEOTIDE SEQUENCE [LARGE SCALE GENOMIC DNA]</scope>
    <source>
        <strain evidence="9">R501</strain>
    </source>
</reference>
<protein>
    <submittedName>
        <fullName evidence="9">Putative Uncharacterized membrane protein YngC</fullName>
    </submittedName>
</protein>
<dbReference type="GO" id="GO:0005886">
    <property type="term" value="C:plasma membrane"/>
    <property type="evidence" value="ECO:0007669"/>
    <property type="project" value="UniProtKB-SubCell"/>
</dbReference>
<feature type="domain" description="VTT" evidence="8">
    <location>
        <begin position="32"/>
        <end position="158"/>
    </location>
</feature>
<accession>A0A6F8ZHD5</accession>
<evidence type="ECO:0000256" key="3">
    <source>
        <dbReference type="ARBA" id="ARBA00022475"/>
    </source>
</evidence>
<sequence>MHTLSALTTAILGLGLWGVFWGMFLESAYIPLPSEIILPYAGYLVSSGRAGFWTATLAALAGGMLGATAAYLVARAGGKPLLERYGRYLHLSAREVARAEAWFRRYGDGAVFFGRLLPAVRTYISLPAGLAAMPLGRFLLFSLAGALPWTLLFVWLGRQLGQHWQAVGGAGRTFALMGLAAAGLWALWSWWRERRPAASPRR</sequence>
<evidence type="ECO:0000256" key="4">
    <source>
        <dbReference type="ARBA" id="ARBA00022692"/>
    </source>
</evidence>
<evidence type="ECO:0000256" key="6">
    <source>
        <dbReference type="ARBA" id="ARBA00023136"/>
    </source>
</evidence>
<feature type="transmembrane region" description="Helical" evidence="7">
    <location>
        <begin position="138"/>
        <end position="157"/>
    </location>
</feature>
<keyword evidence="3" id="KW-1003">Cell membrane</keyword>
<dbReference type="PANTHER" id="PTHR42709:SF6">
    <property type="entry name" value="UNDECAPRENYL PHOSPHATE TRANSPORTER A"/>
    <property type="match status" value="1"/>
</dbReference>
<proteinExistence type="inferred from homology"/>
<evidence type="ECO:0000256" key="5">
    <source>
        <dbReference type="ARBA" id="ARBA00022989"/>
    </source>
</evidence>
<keyword evidence="4 7" id="KW-0812">Transmembrane</keyword>
<dbReference type="EMBL" id="LR778114">
    <property type="protein sequence ID" value="CAB1128865.1"/>
    <property type="molecule type" value="Genomic_DNA"/>
</dbReference>
<dbReference type="InterPro" id="IPR032816">
    <property type="entry name" value="VTT_dom"/>
</dbReference>
<comment type="subcellular location">
    <subcellularLocation>
        <location evidence="1">Cell membrane</location>
        <topology evidence="1">Multi-pass membrane protein</topology>
    </subcellularLocation>
</comment>
<feature type="transmembrane region" description="Helical" evidence="7">
    <location>
        <begin position="7"/>
        <end position="30"/>
    </location>
</feature>
<feature type="transmembrane region" description="Helical" evidence="7">
    <location>
        <begin position="169"/>
        <end position="191"/>
    </location>
</feature>
<name>A0A6F8ZHD5_9FIRM</name>
<dbReference type="InterPro" id="IPR051311">
    <property type="entry name" value="DedA_domain"/>
</dbReference>
<evidence type="ECO:0000256" key="7">
    <source>
        <dbReference type="SAM" id="Phobius"/>
    </source>
</evidence>
<keyword evidence="6 7" id="KW-0472">Membrane</keyword>
<keyword evidence="5 7" id="KW-1133">Transmembrane helix</keyword>
<evidence type="ECO:0000256" key="2">
    <source>
        <dbReference type="ARBA" id="ARBA00010792"/>
    </source>
</evidence>
<comment type="similarity">
    <text evidence="2">Belongs to the DedA family.</text>
</comment>
<dbReference type="AlphaFoldDB" id="A0A6F8ZHD5"/>
<gene>
    <name evidence="9" type="ORF">R50_1359</name>
</gene>
<evidence type="ECO:0000259" key="8">
    <source>
        <dbReference type="Pfam" id="PF09335"/>
    </source>
</evidence>
<organism evidence="9 10">
    <name type="scientific">Candidatus Hydrogenisulfobacillus filiaventi</name>
    <dbReference type="NCBI Taxonomy" id="2707344"/>
    <lineage>
        <taxon>Bacteria</taxon>
        <taxon>Bacillati</taxon>
        <taxon>Bacillota</taxon>
        <taxon>Clostridia</taxon>
        <taxon>Eubacteriales</taxon>
        <taxon>Clostridiales Family XVII. Incertae Sedis</taxon>
        <taxon>Candidatus Hydrogenisulfobacillus</taxon>
    </lineage>
</organism>
<keyword evidence="10" id="KW-1185">Reference proteome</keyword>
<dbReference type="Proteomes" id="UP000503399">
    <property type="component" value="Chromosome"/>
</dbReference>
<dbReference type="PANTHER" id="PTHR42709">
    <property type="entry name" value="ALKALINE PHOSPHATASE LIKE PROTEIN"/>
    <property type="match status" value="1"/>
</dbReference>
<evidence type="ECO:0000313" key="9">
    <source>
        <dbReference type="EMBL" id="CAB1128865.1"/>
    </source>
</evidence>
<feature type="transmembrane region" description="Helical" evidence="7">
    <location>
        <begin position="50"/>
        <end position="74"/>
    </location>
</feature>
<evidence type="ECO:0000313" key="10">
    <source>
        <dbReference type="Proteomes" id="UP000503399"/>
    </source>
</evidence>
<dbReference type="KEGG" id="hfv:R50_1359"/>
<evidence type="ECO:0000256" key="1">
    <source>
        <dbReference type="ARBA" id="ARBA00004651"/>
    </source>
</evidence>
<dbReference type="Pfam" id="PF09335">
    <property type="entry name" value="VTT_dom"/>
    <property type="match status" value="1"/>
</dbReference>